<comment type="caution">
    <text evidence="1">The sequence shown here is derived from an EMBL/GenBank/DDBJ whole genome shotgun (WGS) entry which is preliminary data.</text>
</comment>
<protein>
    <submittedName>
        <fullName evidence="1">Uncharacterized protein</fullName>
    </submittedName>
</protein>
<proteinExistence type="predicted"/>
<dbReference type="PANTHER" id="PTHR45023">
    <property type="match status" value="1"/>
</dbReference>
<accession>A0A6L2KFN9</accession>
<dbReference type="PANTHER" id="PTHR45023:SF13">
    <property type="entry name" value="PUTATIVE-RELATED"/>
    <property type="match status" value="1"/>
</dbReference>
<evidence type="ECO:0000313" key="1">
    <source>
        <dbReference type="EMBL" id="GEU46795.1"/>
    </source>
</evidence>
<reference evidence="1" key="1">
    <citation type="journal article" date="2019" name="Sci. Rep.">
        <title>Draft genome of Tanacetum cinerariifolium, the natural source of mosquito coil.</title>
        <authorList>
            <person name="Yamashiro T."/>
            <person name="Shiraishi A."/>
            <person name="Satake H."/>
            <person name="Nakayama K."/>
        </authorList>
    </citation>
    <scope>NUCLEOTIDE SEQUENCE</scope>
</reference>
<gene>
    <name evidence="1" type="ORF">Tci_018773</name>
</gene>
<dbReference type="EMBL" id="BKCJ010002177">
    <property type="protein sequence ID" value="GEU46795.1"/>
    <property type="molecule type" value="Genomic_DNA"/>
</dbReference>
<organism evidence="1">
    <name type="scientific">Tanacetum cinerariifolium</name>
    <name type="common">Dalmatian daisy</name>
    <name type="synonym">Chrysanthemum cinerariifolium</name>
    <dbReference type="NCBI Taxonomy" id="118510"/>
    <lineage>
        <taxon>Eukaryota</taxon>
        <taxon>Viridiplantae</taxon>
        <taxon>Streptophyta</taxon>
        <taxon>Embryophyta</taxon>
        <taxon>Tracheophyta</taxon>
        <taxon>Spermatophyta</taxon>
        <taxon>Magnoliopsida</taxon>
        <taxon>eudicotyledons</taxon>
        <taxon>Gunneridae</taxon>
        <taxon>Pentapetalae</taxon>
        <taxon>asterids</taxon>
        <taxon>campanulids</taxon>
        <taxon>Asterales</taxon>
        <taxon>Asteraceae</taxon>
        <taxon>Asteroideae</taxon>
        <taxon>Anthemideae</taxon>
        <taxon>Anthemidinae</taxon>
        <taxon>Tanacetum</taxon>
    </lineage>
</organism>
<sequence>MLRSVVLCGHGKTHTKGPSEPVEDDFPVEEVAAVKPKRKYTRRRQPIKKNDKEFVEPWTPEEEVALCKAWKRSYDSVNCKWKKRIRHKVSQFCEIYNSVKDMHQSGACDTTIYQEAEIEYRTIYHSAFALTESDSDDLEVQEVCPLGRDAAKKKRASSGARSESSVAGDPSLVDALISKFTMATTPFFSSRKESSSEYLRIK</sequence>
<dbReference type="AlphaFoldDB" id="A0A6L2KFN9"/>
<name>A0A6L2KFN9_TANCI</name>